<dbReference type="Proteomes" id="UP000199492">
    <property type="component" value="Unassembled WGS sequence"/>
</dbReference>
<dbReference type="RefSeq" id="WP_092467833.1">
    <property type="nucleotide sequence ID" value="NZ_FNCZ01000003.1"/>
</dbReference>
<accession>A0A1G8E1Q9</accession>
<dbReference type="STRING" id="262004.SAMN04489796_103363"/>
<dbReference type="SUPFAM" id="SSF69754">
    <property type="entry name" value="Ribosome binding protein Y (YfiA homologue)"/>
    <property type="match status" value="1"/>
</dbReference>
<protein>
    <submittedName>
        <fullName evidence="1">Uncharacterized protein</fullName>
    </submittedName>
</protein>
<dbReference type="OrthoDB" id="1439211at2"/>
<proteinExistence type="predicted"/>
<gene>
    <name evidence="1" type="ORF">SAMN04489796_103363</name>
</gene>
<evidence type="ECO:0000313" key="2">
    <source>
        <dbReference type="Proteomes" id="UP000199492"/>
    </source>
</evidence>
<keyword evidence="2" id="KW-1185">Reference proteome</keyword>
<organism evidence="1 2">
    <name type="scientific">Winogradskyella thalassocola</name>
    <dbReference type="NCBI Taxonomy" id="262004"/>
    <lineage>
        <taxon>Bacteria</taxon>
        <taxon>Pseudomonadati</taxon>
        <taxon>Bacteroidota</taxon>
        <taxon>Flavobacteriia</taxon>
        <taxon>Flavobacteriales</taxon>
        <taxon>Flavobacteriaceae</taxon>
        <taxon>Winogradskyella</taxon>
    </lineage>
</organism>
<dbReference type="EMBL" id="FNCZ01000003">
    <property type="protein sequence ID" value="SDH63795.1"/>
    <property type="molecule type" value="Genomic_DNA"/>
</dbReference>
<dbReference type="AlphaFoldDB" id="A0A1G8E1Q9"/>
<dbReference type="InterPro" id="IPR036567">
    <property type="entry name" value="RHF-like"/>
</dbReference>
<reference evidence="2" key="1">
    <citation type="submission" date="2016-10" db="EMBL/GenBank/DDBJ databases">
        <authorList>
            <person name="Varghese N."/>
            <person name="Submissions S."/>
        </authorList>
    </citation>
    <scope>NUCLEOTIDE SEQUENCE [LARGE SCALE GENOMIC DNA]</scope>
    <source>
        <strain evidence="2">DSM 15363</strain>
    </source>
</reference>
<evidence type="ECO:0000313" key="1">
    <source>
        <dbReference type="EMBL" id="SDH63795.1"/>
    </source>
</evidence>
<sequence length="132" mass="15219">MRIQFNTTQLNSNKTIHITERDTAYLTALFECRLETYKLHITDINVHLSNENYEREGRYGNHCSLSTNITGKKLQPINFEADNDNIVLAIIHAIDKLTVLLMARLKVGEDALQNDKRVIKIRKQLAQVLLPM</sequence>
<name>A0A1G8E1Q9_9FLAO</name>